<evidence type="ECO:0000313" key="4">
    <source>
        <dbReference type="Proteomes" id="UP000177232"/>
    </source>
</evidence>
<sequence length="361" mass="40913">MKRQLSVCFFGFDEKEEGGRAWAVRTGLAEHGITVKPCRTLVGGFFAKYRDLYRKWKMVPGTVDAFYIIFMGSYLMPLAWYLARRQGIPILLDMLVSQYDTEVVDRKRVSRASPRAWFLWAVDYMSCHIADAIVVDTHEHKKFFIKKFFVDARNILVVPVGCRSDLFVPLPSTKGAEDDVVVEFHGSFIPLQGIEYIIEAAKILQDKHERVRFEIVGSGQLFVAMTRRAEELRLTNMAFFGREPLAELPHSIARGDICLGIFGATAKALRVIPNKVYECLSCGKPVITERSPAALEALHDYEDVCMVEPGNGRALAEKIIELARDAALRERLSMRAREISHTAFSPRAIVNPLVDWLESRP</sequence>
<keyword evidence="1" id="KW-0472">Membrane</keyword>
<evidence type="ECO:0000256" key="1">
    <source>
        <dbReference type="SAM" id="Phobius"/>
    </source>
</evidence>
<dbReference type="GO" id="GO:0016757">
    <property type="term" value="F:glycosyltransferase activity"/>
    <property type="evidence" value="ECO:0007669"/>
    <property type="project" value="InterPro"/>
</dbReference>
<keyword evidence="1" id="KW-0812">Transmembrane</keyword>
<organism evidence="3 4">
    <name type="scientific">Candidatus Kaiserbacteria bacterium RIFCSPHIGHO2_02_FULL_55_17</name>
    <dbReference type="NCBI Taxonomy" id="1798496"/>
    <lineage>
        <taxon>Bacteria</taxon>
        <taxon>Candidatus Kaiseribacteriota</taxon>
    </lineage>
</organism>
<dbReference type="InterPro" id="IPR001296">
    <property type="entry name" value="Glyco_trans_1"/>
</dbReference>
<dbReference type="Proteomes" id="UP000177232">
    <property type="component" value="Unassembled WGS sequence"/>
</dbReference>
<dbReference type="EMBL" id="MFLJ01000016">
    <property type="protein sequence ID" value="OGG64633.1"/>
    <property type="molecule type" value="Genomic_DNA"/>
</dbReference>
<keyword evidence="1" id="KW-1133">Transmembrane helix</keyword>
<dbReference type="STRING" id="1798496.A3C94_00950"/>
<dbReference type="Gene3D" id="3.40.50.2000">
    <property type="entry name" value="Glycogen Phosphorylase B"/>
    <property type="match status" value="2"/>
</dbReference>
<dbReference type="Pfam" id="PF00534">
    <property type="entry name" value="Glycos_transf_1"/>
    <property type="match status" value="1"/>
</dbReference>
<gene>
    <name evidence="3" type="ORF">A3C94_00950</name>
</gene>
<protein>
    <recommendedName>
        <fullName evidence="2">Glycosyl transferase family 1 domain-containing protein</fullName>
    </recommendedName>
</protein>
<comment type="caution">
    <text evidence="3">The sequence shown here is derived from an EMBL/GenBank/DDBJ whole genome shotgun (WGS) entry which is preliminary data.</text>
</comment>
<reference evidence="3 4" key="1">
    <citation type="journal article" date="2016" name="Nat. Commun.">
        <title>Thousands of microbial genomes shed light on interconnected biogeochemical processes in an aquifer system.</title>
        <authorList>
            <person name="Anantharaman K."/>
            <person name="Brown C.T."/>
            <person name="Hug L.A."/>
            <person name="Sharon I."/>
            <person name="Castelle C.J."/>
            <person name="Probst A.J."/>
            <person name="Thomas B.C."/>
            <person name="Singh A."/>
            <person name="Wilkins M.J."/>
            <person name="Karaoz U."/>
            <person name="Brodie E.L."/>
            <person name="Williams K.H."/>
            <person name="Hubbard S.S."/>
            <person name="Banfield J.F."/>
        </authorList>
    </citation>
    <scope>NUCLEOTIDE SEQUENCE [LARGE SCALE GENOMIC DNA]</scope>
</reference>
<proteinExistence type="predicted"/>
<name>A0A1F6DTA0_9BACT</name>
<accession>A0A1F6DTA0</accession>
<evidence type="ECO:0000313" key="3">
    <source>
        <dbReference type="EMBL" id="OGG64633.1"/>
    </source>
</evidence>
<feature type="domain" description="Glycosyl transferase family 1" evidence="2">
    <location>
        <begin position="177"/>
        <end position="338"/>
    </location>
</feature>
<evidence type="ECO:0000259" key="2">
    <source>
        <dbReference type="Pfam" id="PF00534"/>
    </source>
</evidence>
<dbReference type="PANTHER" id="PTHR12526">
    <property type="entry name" value="GLYCOSYLTRANSFERASE"/>
    <property type="match status" value="1"/>
</dbReference>
<feature type="transmembrane region" description="Helical" evidence="1">
    <location>
        <begin position="65"/>
        <end position="83"/>
    </location>
</feature>
<dbReference type="AlphaFoldDB" id="A0A1F6DTA0"/>
<dbReference type="SUPFAM" id="SSF53756">
    <property type="entry name" value="UDP-Glycosyltransferase/glycogen phosphorylase"/>
    <property type="match status" value="1"/>
</dbReference>